<organism evidence="1 2">
    <name type="scientific">Segatella buccae ATCC 33574</name>
    <dbReference type="NCBI Taxonomy" id="873513"/>
    <lineage>
        <taxon>Bacteria</taxon>
        <taxon>Pseudomonadati</taxon>
        <taxon>Bacteroidota</taxon>
        <taxon>Bacteroidia</taxon>
        <taxon>Bacteroidales</taxon>
        <taxon>Prevotellaceae</taxon>
        <taxon>Segatella</taxon>
    </lineage>
</organism>
<evidence type="ECO:0000313" key="1">
    <source>
        <dbReference type="EMBL" id="EFU30924.1"/>
    </source>
</evidence>
<dbReference type="EMBL" id="AEPD01000022">
    <property type="protein sequence ID" value="EFU30924.1"/>
    <property type="molecule type" value="Genomic_DNA"/>
</dbReference>
<dbReference type="GeneID" id="93537531"/>
<dbReference type="HOGENOM" id="CLU_3102164_0_0_10"/>
<reference evidence="1 2" key="1">
    <citation type="submission" date="2010-10" db="EMBL/GenBank/DDBJ databases">
        <authorList>
            <person name="Muzny D."/>
            <person name="Qin X."/>
            <person name="Deng J."/>
            <person name="Jiang H."/>
            <person name="Liu Y."/>
            <person name="Qu J."/>
            <person name="Song X.-Z."/>
            <person name="Zhang L."/>
            <person name="Thornton R."/>
            <person name="Coyle M."/>
            <person name="Francisco L."/>
            <person name="Jackson L."/>
            <person name="Javaid M."/>
            <person name="Korchina V."/>
            <person name="Kovar C."/>
            <person name="Mata R."/>
            <person name="Mathew T."/>
            <person name="Ngo R."/>
            <person name="Nguyen L."/>
            <person name="Nguyen N."/>
            <person name="Okwuonu G."/>
            <person name="Ongeri F."/>
            <person name="Pham C."/>
            <person name="Simmons D."/>
            <person name="Wilczek-Boney K."/>
            <person name="Hale W."/>
            <person name="Jakkamsetti A."/>
            <person name="Pham P."/>
            <person name="Ruth R."/>
            <person name="San Lucas F."/>
            <person name="Warren J."/>
            <person name="Zhang J."/>
            <person name="Zhao Z."/>
            <person name="Zhou C."/>
            <person name="Zhu D."/>
            <person name="Lee S."/>
            <person name="Bess C."/>
            <person name="Blankenburg K."/>
            <person name="Forbes L."/>
            <person name="Fu Q."/>
            <person name="Gubbala S."/>
            <person name="Hirani K."/>
            <person name="Jayaseelan J.C."/>
            <person name="Lara F."/>
            <person name="Munidasa M."/>
            <person name="Palculict T."/>
            <person name="Patil S."/>
            <person name="Pu L.-L."/>
            <person name="Saada N."/>
            <person name="Tang L."/>
            <person name="Weissenberger G."/>
            <person name="Zhu Y."/>
            <person name="Hemphill L."/>
            <person name="Shang Y."/>
            <person name="Youmans B."/>
            <person name="Ayvaz T."/>
            <person name="Ross M."/>
            <person name="Santibanez J."/>
            <person name="Aqrawi P."/>
            <person name="Gross S."/>
            <person name="Joshi V."/>
            <person name="Fowler G."/>
            <person name="Nazareth L."/>
            <person name="Reid J."/>
            <person name="Worley K."/>
            <person name="Petrosino J."/>
            <person name="Highlander S."/>
            <person name="Gibbs R."/>
        </authorList>
    </citation>
    <scope>NUCLEOTIDE SEQUENCE [LARGE SCALE GENOMIC DNA]</scope>
    <source>
        <strain evidence="1 2">ATCC 33574</strain>
    </source>
</reference>
<dbReference type="Proteomes" id="UP000003112">
    <property type="component" value="Unassembled WGS sequence"/>
</dbReference>
<keyword evidence="2" id="KW-1185">Reference proteome</keyword>
<proteinExistence type="predicted"/>
<comment type="caution">
    <text evidence="1">The sequence shown here is derived from an EMBL/GenBank/DDBJ whole genome shotgun (WGS) entry which is preliminary data.</text>
</comment>
<name>E6K691_9BACT</name>
<sequence length="51" mass="6035">MNRVQKTLRRGKGVETWWCGHRGKKNSEQMGLKLLQGKEKWLYEKARCTSV</sequence>
<protein>
    <submittedName>
        <fullName evidence="1">Uncharacterized protein</fullName>
    </submittedName>
</protein>
<gene>
    <name evidence="1" type="ORF">HMPREF6485_1127</name>
</gene>
<accession>E6K691</accession>
<dbReference type="RefSeq" id="WP_004345148.1">
    <property type="nucleotide sequence ID" value="NZ_GL586311.1"/>
</dbReference>
<dbReference type="AlphaFoldDB" id="E6K691"/>
<evidence type="ECO:0000313" key="2">
    <source>
        <dbReference type="Proteomes" id="UP000003112"/>
    </source>
</evidence>